<dbReference type="GO" id="GO:0071916">
    <property type="term" value="F:dipeptide transmembrane transporter activity"/>
    <property type="evidence" value="ECO:0007669"/>
    <property type="project" value="UniProtKB-ARBA"/>
</dbReference>
<comment type="caution">
    <text evidence="11">The sequence shown here is derived from an EMBL/GenBank/DDBJ whole genome shotgun (WGS) entry which is preliminary data.</text>
</comment>
<dbReference type="Proteomes" id="UP000245956">
    <property type="component" value="Unassembled WGS sequence"/>
</dbReference>
<dbReference type="PROSITE" id="PS01023">
    <property type="entry name" value="PTR2_2"/>
    <property type="match status" value="1"/>
</dbReference>
<organism evidence="11 12">
    <name type="scientific">Purpureocillium lilacinum</name>
    <name type="common">Paecilomyces lilacinus</name>
    <dbReference type="NCBI Taxonomy" id="33203"/>
    <lineage>
        <taxon>Eukaryota</taxon>
        <taxon>Fungi</taxon>
        <taxon>Dikarya</taxon>
        <taxon>Ascomycota</taxon>
        <taxon>Pezizomycotina</taxon>
        <taxon>Sordariomycetes</taxon>
        <taxon>Hypocreomycetidae</taxon>
        <taxon>Hypocreales</taxon>
        <taxon>Ophiocordycipitaceae</taxon>
        <taxon>Purpureocillium</taxon>
    </lineage>
</organism>
<reference evidence="10 13" key="4">
    <citation type="journal article" date="2024" name="Microbiol. Resour. Announc.">
        <title>Genome annotations for the ascomycete fungi Trichoderma harzianum, Trichoderma aggressivum, and Purpureocillium lilacinum.</title>
        <authorList>
            <person name="Beijen E.P.W."/>
            <person name="Ohm R.A."/>
        </authorList>
    </citation>
    <scope>NUCLEOTIDE SEQUENCE [LARGE SCALE GENOMIC DNA]</scope>
    <source>
        <strain evidence="10 13">CBS 150709</strain>
    </source>
</reference>
<reference evidence="11 12" key="2">
    <citation type="journal article" date="2016" name="Front. Microbiol.">
        <title>Genome and transcriptome sequences reveal the specific parasitism of the nematophagous Purpureocillium lilacinum 36-1.</title>
        <authorList>
            <person name="Xie J."/>
            <person name="Li S."/>
            <person name="Mo C."/>
            <person name="Xiao X."/>
            <person name="Peng D."/>
            <person name="Wang G."/>
            <person name="Xiao Y."/>
        </authorList>
    </citation>
    <scope>NUCLEOTIDE SEQUENCE [LARGE SCALE GENOMIC DNA]</scope>
    <source>
        <strain evidence="11 12">36-1</strain>
    </source>
</reference>
<evidence type="ECO:0000256" key="5">
    <source>
        <dbReference type="ARBA" id="ARBA00022989"/>
    </source>
</evidence>
<protein>
    <recommendedName>
        <fullName evidence="14">MFS peptide transporter Ptr2</fullName>
    </recommendedName>
</protein>
<dbReference type="Proteomes" id="UP001287286">
    <property type="component" value="Unassembled WGS sequence"/>
</dbReference>
<keyword evidence="5 9" id="KW-1133">Transmembrane helix</keyword>
<feature type="compositionally biased region" description="Basic and acidic residues" evidence="8">
    <location>
        <begin position="1"/>
        <end position="26"/>
    </location>
</feature>
<dbReference type="SUPFAM" id="SSF103473">
    <property type="entry name" value="MFS general substrate transporter"/>
    <property type="match status" value="1"/>
</dbReference>
<accession>A0A2U3EHY2</accession>
<evidence type="ECO:0000256" key="7">
    <source>
        <dbReference type="RuleBase" id="RU003755"/>
    </source>
</evidence>
<feature type="transmembrane region" description="Helical" evidence="9">
    <location>
        <begin position="548"/>
        <end position="569"/>
    </location>
</feature>
<dbReference type="EMBL" id="LCWV01000004">
    <property type="protein sequence ID" value="PWI74135.1"/>
    <property type="molecule type" value="Genomic_DNA"/>
</dbReference>
<dbReference type="FunFam" id="1.20.1250.20:FF:000085">
    <property type="entry name" value="MFS peptide transporter Ptr2"/>
    <property type="match status" value="1"/>
</dbReference>
<feature type="transmembrane region" description="Helical" evidence="9">
    <location>
        <begin position="432"/>
        <end position="454"/>
    </location>
</feature>
<feature type="transmembrane region" description="Helical" evidence="9">
    <location>
        <begin position="251"/>
        <end position="269"/>
    </location>
</feature>
<sequence length="608" mass="67834">MATNHEDPAAELHETFAERVPNKETDMAGGYIGHSDLNEKSDSAGAAETDPTPDGEEPNEYEKRTLRRVGENLPASAFLIAIVELTERFTYYGAQGLFQNYINNRPDGSDGAKGLGLGHQAATGLNLFFQWFCYEEVLTAARTVTPILGAIISDQYLGKYKTILIFCVIYWVGLVILWTTSLPVAIDNGAGLGGYITAIIIIGLGTGGIKSNIAPLIADQYQRRVMAIKTEKTGERVVIDPAITYQRIYMIFYWCINVGALSLMATPFMEKYEGFWTAFLMCFCMFNVGIFILIIRRKSYVVRPPQGQIITDAFKALGMMIMARDLDAAKPSWREAHGKTKVVPWNDHFIEELKRALRACKVFIFYPIFWVCYGQFSTNFVTQAGQMQGHGMPNDFMQNFDPISILVFTPLLESVVYPLLRRAGIELRPIARITIGFWFAALCLAYAAIVQHIIYSAGPCYEHPGACPEGMDGKTPLPNNVHIAIQVPAYLFIGISEIFISVTGLEYAYTKAPPSMKSFVQSIYLFTNAFGSALSEALVSVATDPKFLWMYTGVACFSFATGCIFWFLFKHYDADEEKMYDLDRDLPALTHEGAAVPTNNEKAQQLEH</sequence>
<evidence type="ECO:0000313" key="12">
    <source>
        <dbReference type="Proteomes" id="UP000245956"/>
    </source>
</evidence>
<evidence type="ECO:0000313" key="13">
    <source>
        <dbReference type="Proteomes" id="UP001287286"/>
    </source>
</evidence>
<dbReference type="InterPro" id="IPR000109">
    <property type="entry name" value="POT_fam"/>
</dbReference>
<dbReference type="AlphaFoldDB" id="A0A2U3EHY2"/>
<feature type="transmembrane region" description="Helical" evidence="9">
    <location>
        <begin position="163"/>
        <end position="186"/>
    </location>
</feature>
<dbReference type="PANTHER" id="PTHR11654">
    <property type="entry name" value="OLIGOPEPTIDE TRANSPORTER-RELATED"/>
    <property type="match status" value="1"/>
</dbReference>
<gene>
    <name evidence="11" type="ORF">PCL_09411</name>
    <name evidence="10" type="ORF">Purlil1_664</name>
</gene>
<evidence type="ECO:0000256" key="2">
    <source>
        <dbReference type="ARBA" id="ARBA00005982"/>
    </source>
</evidence>
<dbReference type="InterPro" id="IPR036259">
    <property type="entry name" value="MFS_trans_sf"/>
</dbReference>
<proteinExistence type="inferred from homology"/>
<feature type="transmembrane region" description="Helical" evidence="9">
    <location>
        <begin position="363"/>
        <end position="382"/>
    </location>
</feature>
<evidence type="ECO:0000313" key="11">
    <source>
        <dbReference type="EMBL" id="PWI74135.1"/>
    </source>
</evidence>
<feature type="transmembrane region" description="Helical" evidence="9">
    <location>
        <begin position="489"/>
        <end position="510"/>
    </location>
</feature>
<dbReference type="EMBL" id="JAWRVI010000002">
    <property type="protein sequence ID" value="KAK4094968.1"/>
    <property type="molecule type" value="Genomic_DNA"/>
</dbReference>
<evidence type="ECO:0000256" key="1">
    <source>
        <dbReference type="ARBA" id="ARBA00004141"/>
    </source>
</evidence>
<dbReference type="GO" id="GO:0005886">
    <property type="term" value="C:plasma membrane"/>
    <property type="evidence" value="ECO:0007669"/>
    <property type="project" value="UniProtKB-ARBA"/>
</dbReference>
<feature type="transmembrane region" description="Helical" evidence="9">
    <location>
        <begin position="402"/>
        <end position="420"/>
    </location>
</feature>
<feature type="transmembrane region" description="Helical" evidence="9">
    <location>
        <begin position="522"/>
        <end position="542"/>
    </location>
</feature>
<feature type="transmembrane region" description="Helical" evidence="9">
    <location>
        <begin position="275"/>
        <end position="295"/>
    </location>
</feature>
<keyword evidence="3 7" id="KW-0813">Transport</keyword>
<evidence type="ECO:0008006" key="14">
    <source>
        <dbReference type="Google" id="ProtNLM"/>
    </source>
</evidence>
<dbReference type="Pfam" id="PF00854">
    <property type="entry name" value="PTR2"/>
    <property type="match status" value="1"/>
</dbReference>
<evidence type="ECO:0000256" key="8">
    <source>
        <dbReference type="SAM" id="MobiDB-lite"/>
    </source>
</evidence>
<evidence type="ECO:0000256" key="6">
    <source>
        <dbReference type="ARBA" id="ARBA00023136"/>
    </source>
</evidence>
<feature type="region of interest" description="Disordered" evidence="8">
    <location>
        <begin position="1"/>
        <end position="60"/>
    </location>
</feature>
<evidence type="ECO:0000313" key="10">
    <source>
        <dbReference type="EMBL" id="KAK4094968.1"/>
    </source>
</evidence>
<keyword evidence="13" id="KW-1185">Reference proteome</keyword>
<evidence type="ECO:0000256" key="3">
    <source>
        <dbReference type="ARBA" id="ARBA00022448"/>
    </source>
</evidence>
<name>A0A2U3EHY2_PURLI</name>
<keyword evidence="6 9" id="KW-0472">Membrane</keyword>
<reference evidence="10" key="3">
    <citation type="submission" date="2023-11" db="EMBL/GenBank/DDBJ databases">
        <authorList>
            <person name="Beijen E."/>
            <person name="Ohm R.A."/>
        </authorList>
    </citation>
    <scope>NUCLEOTIDE SEQUENCE</scope>
    <source>
        <strain evidence="10">CBS 150709</strain>
    </source>
</reference>
<evidence type="ECO:0000256" key="4">
    <source>
        <dbReference type="ARBA" id="ARBA00022692"/>
    </source>
</evidence>
<feature type="transmembrane region" description="Helical" evidence="9">
    <location>
        <begin position="192"/>
        <end position="218"/>
    </location>
</feature>
<comment type="similarity">
    <text evidence="2 7">Belongs to the major facilitator superfamily. Proton-dependent oligopeptide transporter (POT/PTR) (TC 2.A.17) family.</text>
</comment>
<evidence type="ECO:0000256" key="9">
    <source>
        <dbReference type="SAM" id="Phobius"/>
    </source>
</evidence>
<reference evidence="11" key="1">
    <citation type="submission" date="2015-05" db="EMBL/GenBank/DDBJ databases">
        <authorList>
            <person name="Wang D.B."/>
            <person name="Wang M."/>
        </authorList>
    </citation>
    <scope>NUCLEOTIDE SEQUENCE</scope>
    <source>
        <strain evidence="11">36-1</strain>
    </source>
</reference>
<keyword evidence="4 7" id="KW-0812">Transmembrane</keyword>
<comment type="subcellular location">
    <subcellularLocation>
        <location evidence="1 7">Membrane</location>
        <topology evidence="1 7">Multi-pass membrane protein</topology>
    </subcellularLocation>
</comment>
<dbReference type="InterPro" id="IPR018456">
    <property type="entry name" value="PTR2_symporter_CS"/>
</dbReference>
<dbReference type="Gene3D" id="1.20.1250.20">
    <property type="entry name" value="MFS general substrate transporter like domains"/>
    <property type="match status" value="1"/>
</dbReference>